<proteinExistence type="predicted"/>
<organism evidence="1 2">
    <name type="scientific">Linum trigynum</name>
    <dbReference type="NCBI Taxonomy" id="586398"/>
    <lineage>
        <taxon>Eukaryota</taxon>
        <taxon>Viridiplantae</taxon>
        <taxon>Streptophyta</taxon>
        <taxon>Embryophyta</taxon>
        <taxon>Tracheophyta</taxon>
        <taxon>Spermatophyta</taxon>
        <taxon>Magnoliopsida</taxon>
        <taxon>eudicotyledons</taxon>
        <taxon>Gunneridae</taxon>
        <taxon>Pentapetalae</taxon>
        <taxon>rosids</taxon>
        <taxon>fabids</taxon>
        <taxon>Malpighiales</taxon>
        <taxon>Linaceae</taxon>
        <taxon>Linum</taxon>
    </lineage>
</organism>
<dbReference type="EMBL" id="OZ034821">
    <property type="protein sequence ID" value="CAL1407323.1"/>
    <property type="molecule type" value="Genomic_DNA"/>
</dbReference>
<name>A0AAV2GBX2_9ROSI</name>
<reference evidence="1 2" key="1">
    <citation type="submission" date="2024-04" db="EMBL/GenBank/DDBJ databases">
        <authorList>
            <person name="Fracassetti M."/>
        </authorList>
    </citation>
    <scope>NUCLEOTIDE SEQUENCE [LARGE SCALE GENOMIC DNA]</scope>
</reference>
<dbReference type="Proteomes" id="UP001497516">
    <property type="component" value="Chromosome 8"/>
</dbReference>
<dbReference type="AlphaFoldDB" id="A0AAV2GBX2"/>
<keyword evidence="2" id="KW-1185">Reference proteome</keyword>
<evidence type="ECO:0000313" key="1">
    <source>
        <dbReference type="EMBL" id="CAL1407323.1"/>
    </source>
</evidence>
<gene>
    <name evidence="1" type="ORF">LTRI10_LOCUS46996</name>
</gene>
<accession>A0AAV2GBX2</accession>
<protein>
    <submittedName>
        <fullName evidence="1">Uncharacterized protein</fullName>
    </submittedName>
</protein>
<sequence>MHALTNSPPSETSPNVHANHTYFCMVPVRVLHLCNHLQAVTLEDWPVHFQARHHLHTQLPASASAISTLKVPFIRFATASTNFP</sequence>
<evidence type="ECO:0000313" key="2">
    <source>
        <dbReference type="Proteomes" id="UP001497516"/>
    </source>
</evidence>